<feature type="region of interest" description="Disordered" evidence="1">
    <location>
        <begin position="292"/>
        <end position="425"/>
    </location>
</feature>
<feature type="compositionally biased region" description="Basic and acidic residues" evidence="1">
    <location>
        <begin position="122"/>
        <end position="132"/>
    </location>
</feature>
<feature type="region of interest" description="Disordered" evidence="1">
    <location>
        <begin position="163"/>
        <end position="211"/>
    </location>
</feature>
<evidence type="ECO:0008006" key="4">
    <source>
        <dbReference type="Google" id="ProtNLM"/>
    </source>
</evidence>
<keyword evidence="3" id="KW-1185">Reference proteome</keyword>
<comment type="caution">
    <text evidence="2">The sequence shown here is derived from an EMBL/GenBank/DDBJ whole genome shotgun (WGS) entry which is preliminary data.</text>
</comment>
<feature type="compositionally biased region" description="Basic residues" evidence="1">
    <location>
        <begin position="416"/>
        <end position="425"/>
    </location>
</feature>
<evidence type="ECO:0000313" key="3">
    <source>
        <dbReference type="Proteomes" id="UP001610335"/>
    </source>
</evidence>
<accession>A0ABR4I732</accession>
<feature type="compositionally biased region" description="Polar residues" evidence="1">
    <location>
        <begin position="184"/>
        <end position="194"/>
    </location>
</feature>
<dbReference type="Gene3D" id="3.40.50.1010">
    <property type="entry name" value="5'-nuclease"/>
    <property type="match status" value="1"/>
</dbReference>
<dbReference type="EMBL" id="JBFXLS010000052">
    <property type="protein sequence ID" value="KAL2823472.1"/>
    <property type="molecule type" value="Genomic_DNA"/>
</dbReference>
<protein>
    <recommendedName>
        <fullName evidence="4">PIN domain-containing protein</fullName>
    </recommendedName>
</protein>
<feature type="compositionally biased region" description="Low complexity" evidence="1">
    <location>
        <begin position="168"/>
        <end position="183"/>
    </location>
</feature>
<organism evidence="2 3">
    <name type="scientific">Aspergillus cavernicola</name>
    <dbReference type="NCBI Taxonomy" id="176166"/>
    <lineage>
        <taxon>Eukaryota</taxon>
        <taxon>Fungi</taxon>
        <taxon>Dikarya</taxon>
        <taxon>Ascomycota</taxon>
        <taxon>Pezizomycotina</taxon>
        <taxon>Eurotiomycetes</taxon>
        <taxon>Eurotiomycetidae</taxon>
        <taxon>Eurotiales</taxon>
        <taxon>Aspergillaceae</taxon>
        <taxon>Aspergillus</taxon>
        <taxon>Aspergillus subgen. Nidulantes</taxon>
    </lineage>
</organism>
<reference evidence="2 3" key="1">
    <citation type="submission" date="2024-07" db="EMBL/GenBank/DDBJ databases">
        <title>Section-level genome sequencing and comparative genomics of Aspergillus sections Usti and Cavernicolus.</title>
        <authorList>
            <consortium name="Lawrence Berkeley National Laboratory"/>
            <person name="Nybo J.L."/>
            <person name="Vesth T.C."/>
            <person name="Theobald S."/>
            <person name="Frisvad J.C."/>
            <person name="Larsen T.O."/>
            <person name="Kjaerboelling I."/>
            <person name="Rothschild-Mancinelli K."/>
            <person name="Lyhne E.K."/>
            <person name="Kogle M.E."/>
            <person name="Barry K."/>
            <person name="Clum A."/>
            <person name="Na H."/>
            <person name="Ledsgaard L."/>
            <person name="Lin J."/>
            <person name="Lipzen A."/>
            <person name="Kuo A."/>
            <person name="Riley R."/>
            <person name="Mondo S."/>
            <person name="LaButti K."/>
            <person name="Haridas S."/>
            <person name="Pangalinan J."/>
            <person name="Salamov A.A."/>
            <person name="Simmons B.A."/>
            <person name="Magnuson J.K."/>
            <person name="Chen J."/>
            <person name="Drula E."/>
            <person name="Henrissat B."/>
            <person name="Wiebenga A."/>
            <person name="Lubbers R.J."/>
            <person name="Gomes A.C."/>
            <person name="Makela M.R."/>
            <person name="Stajich J."/>
            <person name="Grigoriev I.V."/>
            <person name="Mortensen U.H."/>
            <person name="De vries R.P."/>
            <person name="Baker S.E."/>
            <person name="Andersen M.R."/>
        </authorList>
    </citation>
    <scope>NUCLEOTIDE SEQUENCE [LARGE SCALE GENOMIC DNA]</scope>
    <source>
        <strain evidence="2 3">CBS 600.67</strain>
    </source>
</reference>
<feature type="compositionally biased region" description="Low complexity" evidence="1">
    <location>
        <begin position="322"/>
        <end position="346"/>
    </location>
</feature>
<feature type="compositionally biased region" description="Acidic residues" evidence="1">
    <location>
        <begin position="302"/>
        <end position="311"/>
    </location>
</feature>
<sequence>MSAGRKVFHCAVDETALTTNVSEIKKWATNGSIDLIVPLYTLERLHALKKTGSQVAINAREAVRFLDRATSGKDNVASERVTLQGPMEQYEHWSEAEKYFLPEFVEEPEETYEPISADDPTPQDKQEDERGQAKGNSAPDDLSQMLLSKLNFKRDSDAVSIISTGTHSAPASRPSSRSSRTSPECANNHGTNGEESQDSKAKGHRRTASGSTVPVVPTVLRPLLSSLLWRLHNSPDASNAAKTCILITNDRPTQIWAQKFGIGVKNIHQLRTSIQYEEREYKNRCKYVEKTQTTEPKSLLSYEEESDEDELVFVPRGRGKGASRVGGSRGGNNRKPSAPSKPTAAPLDSTIEVPTQPIDPNSFSRSLGGGTKQQATVDLSTQSGASRGIAGASRSNANSRRGPSRGSTRGGSRGGARGRGKLWVP</sequence>
<evidence type="ECO:0000313" key="2">
    <source>
        <dbReference type="EMBL" id="KAL2823472.1"/>
    </source>
</evidence>
<name>A0ABR4I732_9EURO</name>
<feature type="region of interest" description="Disordered" evidence="1">
    <location>
        <begin position="108"/>
        <end position="142"/>
    </location>
</feature>
<dbReference type="Proteomes" id="UP001610335">
    <property type="component" value="Unassembled WGS sequence"/>
</dbReference>
<proteinExistence type="predicted"/>
<gene>
    <name evidence="2" type="ORF">BDW59DRAFT_148658</name>
</gene>
<feature type="compositionally biased region" description="Polar residues" evidence="1">
    <location>
        <begin position="372"/>
        <end position="385"/>
    </location>
</feature>
<evidence type="ECO:0000256" key="1">
    <source>
        <dbReference type="SAM" id="MobiDB-lite"/>
    </source>
</evidence>